<feature type="region of interest" description="Disordered" evidence="1">
    <location>
        <begin position="2522"/>
        <end position="2581"/>
    </location>
</feature>
<feature type="compositionally biased region" description="Basic and acidic residues" evidence="1">
    <location>
        <begin position="349"/>
        <end position="361"/>
    </location>
</feature>
<feature type="region of interest" description="Disordered" evidence="1">
    <location>
        <begin position="1102"/>
        <end position="1140"/>
    </location>
</feature>
<sequence>MTSTMKVVEDATGKKSGSGSAKSSPAASRENSGERRPGRPRLSDSAKSQGNRRTPSRDSSETSSSRDSSLESKGKDKELKGDKTDFSKIAGLVNGDTDVVKKPKGKRGRRPKSLDLASKPLNCEDETFKSPHPLTPCNLVIKRRVGRPKETPPTLIAEPPVDVEIIDANEMDGSCLVLPKKRIGRPPKNYKRGILGKKKILDTSKKLDVGKYGLKHRTHKGFMRKKGLNSLSRMRPAVAFMEYQETEDMEVDTEQSQRSGNDASGIGMKRKAGRPPGSKNKPKIVLNTNQFSRRKSPGRPSKTLQRRSLSLAKKSPGRPPGSKNKPKSPIAATDTKPKSTEPEMSVFREMNKRKSMDEIKISKVNIDIDNGKACRNEVTQSTDSAESTDESSIDSDEKEKNVVKDKSFDESALSSGKDIISENDLVIDHKQEKQKEDAKEDPEAVIHDNLDESIESVVYKARHDLPIDDPPSLKFPFLKSSGIQSIAKRKKMKAIETKRRSEMLAANVQNVDAKTMTVLPPNDLRRKLQHKLLNKKLLEKAKQDEQIVSIESSGMQENTTDVSLTKVSSIVMQSIPDSGTAESIIAVSINEFGGKDEVKPDFKLETDLNSEIVDEKIKVVSSGSLDTSETAKCDTTEEKNIMDIEVRKPGRKRHISVESKDLIKHSDTESICSELSSISVSSTKRQLEKHILVLGEENMESDDSAIRTRQRFEIIPGKKRKRTLSGEFDLLDEKRLRKVKKLVDSGIAMDNLFQDNESNLNVKKQNIKKKVLPKTKDINSKAYPPGESFKERKFRLRRESPFLTFRKKRRKRKPLSPVGKKLHKESAKTEQKASPKRKHLKHLINKNDTDSSKGDVHRKSLFEQFDDVDLNPSWSATSTKADEVNRVINVEDVMKKSPQRETDLMARTITNNCTESDDHEIVKDVLKCIVTSVVKSREQSLMNLSPQLTKIYFNLNPELTPVKNTLSQPVNQSDNTYGVPETKPFDPKNVSIKSRLDSNKMTDSKSASIEMYTSHSSNEINRSDSIQTDSSKEMSGMSTQTPFEATVVGPVKGGLKKRRLFKKRKPMPLPIAQKQTETVVKKKVGRKKKILTTTLPESQTNVSEAKAVKMSRTARKGGNSRKAEKLEGKIPSTKQSPDGQVTRKFELRQKISRSPLDNIAMKQSLEENEYMKQEQEKASRKEAKLKSKQKALQQESMEYVASDVVNSDAETVIMDNDSDTETQATSTKETVGDQLKKCKKCSVVLIDFIKKLNISADVESSEAETSAFEESVDDDSQNDEPASTFENEVFEKPVCNAENQVYEQSCSNTESEVVEKSEEGKHIEELRLVDDNESNKDNASHKIDGIDAKCTAEDDNETKDITLDVGKVESKVEQVHDENGLIEQELKQVADCSSKTENEIYETVDANQKEDDSIEVKQDIKTAKDLPLNTEEDLPLITEKMSEKVIDIAKEKSEIKEIVEQQLDIEVGKHITDEPETEKKVENTLELKPSVVESMIKEYPPKSPMDFSEQLNWGLQTQQTARKTVPPLKIKVKDLSSRRKKYMVQPSPDSPVETESTVKPFKEKNEKKKKSKSGNKSESSDSEKHHHHHKKRTKSPEEKSNVNDETKDSPSKQDRGVNKRSPGKQSPNKKEENEVESPNKQSPKPTDAYEANFLQFIQRKDKDEKQSIPFVYDSSADRSKNGRSYHIKSPAQKSVENQSPDHPEVDTFPAVSSTESLTTVSNVPEQSSDESTKEEVRYVCSECNNVSYTCEEEIQKHYNDIHPSVEFMYKPLADDTTQERMDTSENPEHENPSVQLPVQNESHENADTVATTETAEDDDESGGLNFKIVDVVSLKDQEDLMMDTEPAPAVTQPDAVSFSKPPPPYSATHRVATNIPVASVELRVPNFPVSLTTQGMASVNPNAELYKQLLQPRLPLPQQNAAQLQQQAVAMFAVSQQQQLQLQQHQQRATPVMHLSTTSNQQPSFQQPSGVTPKTSASGKPFPVGAKVSNTFKCEKCNVHAPSLPAMVGHLRTAHKEISRLFECPYCKKLEAETEGKIIDHIRVNHPTDNPNPPVALSEPAKRNLNTVTVRLPEHFKLGDKNLLEKDIYLCLICKIHMPSLETIYDHLEQEHSEVFVFVCPFCKEFKSKTEQGVCVHILHVHRQSTADVNISIAIDGTRFSRVPCLIREKPKRDRSKQGQNQQQQHQQTNAATTTLKPNLPAQPPLSSQPPPPVQPPQYAIRQPIPLTAQQHLKNAIMRAQVSQAPVSFQNHFVNVLNQMPPRFIQHQGQLLQLGQLTSQQQQVMFGQALQQQASTAPTSQPLKIHTSIASMGIPGTTAVSNTNPSIVGALSSSAFVNPTVTGISTHSLSSQSIYLSTGSVTVSSNQHSVPAVSSNTSTATTAPVTKPSAQQQPRKKKNLLESINQLKAQKEKELLSPKSAASVTAPSHPSQLSKPTSGAPPPLMRAPPPLIRYDQLEKLGDATSALISKMSTTQSKSKGNIDAFNTTTMLNSIPKPINSKLFDTSDLDASQMNQHRPVLNVPQIPRPTMSTVQQASNFSTPTLDETPAAPPGALDLSKTSPSPSPIQTPSPKPSTSGVPQENVDMFEVFNIKPEALIPQHQRPLQVSVPNSQHFLQPVQILPQQVRQNTPNTLAYRQQAPQLITTSQVPQIINMPMGAVVGNMVISIPPGSQGAPRFVHMAPPTFSASASLMGAPTAVSVVNQSQAQAMVTNSLAATMPQLVNINQQMFRCPYCPRVVPLQFAQVQQHIEANHPGSSIMFLPLDTQNLPTIKAPLVTQSSK</sequence>
<feature type="compositionally biased region" description="Low complexity" evidence="1">
    <location>
        <begin position="14"/>
        <end position="28"/>
    </location>
</feature>
<feature type="compositionally biased region" description="Basic and acidic residues" evidence="1">
    <location>
        <begin position="68"/>
        <end position="86"/>
    </location>
</feature>
<feature type="compositionally biased region" description="Basic and acidic residues" evidence="1">
    <location>
        <begin position="824"/>
        <end position="833"/>
    </location>
</feature>
<feature type="region of interest" description="Disordered" evidence="1">
    <location>
        <begin position="245"/>
        <end position="442"/>
    </location>
</feature>
<feature type="domain" description="C2H2-type" evidence="2">
    <location>
        <begin position="2730"/>
        <end position="2754"/>
    </location>
</feature>
<dbReference type="SMART" id="SM00384">
    <property type="entry name" value="AT_hook"/>
    <property type="match status" value="6"/>
</dbReference>
<gene>
    <name evidence="3" type="ORF">MAR_007934</name>
</gene>
<feature type="domain" description="C2H2-type" evidence="2">
    <location>
        <begin position="2089"/>
        <end position="2112"/>
    </location>
</feature>
<dbReference type="InterPro" id="IPR013087">
    <property type="entry name" value="Znf_C2H2_type"/>
</dbReference>
<feature type="compositionally biased region" description="Low complexity" evidence="1">
    <location>
        <begin position="2178"/>
        <end position="2200"/>
    </location>
</feature>
<feature type="compositionally biased region" description="Polar residues" evidence="1">
    <location>
        <begin position="966"/>
        <end position="976"/>
    </location>
</feature>
<feature type="compositionally biased region" description="Basic residues" evidence="1">
    <location>
        <begin position="834"/>
        <end position="844"/>
    </location>
</feature>
<feature type="region of interest" description="Disordered" evidence="1">
    <location>
        <begin position="1948"/>
        <end position="1978"/>
    </location>
</feature>
<feature type="compositionally biased region" description="Basic and acidic residues" evidence="1">
    <location>
        <begin position="31"/>
        <end position="44"/>
    </location>
</feature>
<feature type="compositionally biased region" description="Basic and acidic residues" evidence="1">
    <location>
        <begin position="1777"/>
        <end position="1791"/>
    </location>
</feature>
<feature type="compositionally biased region" description="Basic residues" evidence="1">
    <location>
        <begin position="102"/>
        <end position="111"/>
    </location>
</feature>
<dbReference type="Gene3D" id="3.30.160.60">
    <property type="entry name" value="Classic Zinc Finger"/>
    <property type="match status" value="1"/>
</dbReference>
<evidence type="ECO:0000313" key="3">
    <source>
        <dbReference type="EMBL" id="WAR01376.1"/>
    </source>
</evidence>
<feature type="region of interest" description="Disordered" evidence="1">
    <location>
        <begin position="1306"/>
        <end position="1355"/>
    </location>
</feature>
<feature type="compositionally biased region" description="Basic residues" evidence="1">
    <location>
        <begin position="805"/>
        <end position="814"/>
    </location>
</feature>
<reference evidence="3" key="1">
    <citation type="submission" date="2022-11" db="EMBL/GenBank/DDBJ databases">
        <title>Centuries of genome instability and evolution in soft-shell clam transmissible cancer (bioRxiv).</title>
        <authorList>
            <person name="Hart S.F.M."/>
            <person name="Yonemitsu M.A."/>
            <person name="Giersch R.M."/>
            <person name="Beal B.F."/>
            <person name="Arriagada G."/>
            <person name="Davis B.W."/>
            <person name="Ostrander E.A."/>
            <person name="Goff S.P."/>
            <person name="Metzger M.J."/>
        </authorList>
    </citation>
    <scope>NUCLEOTIDE SEQUENCE</scope>
    <source>
        <strain evidence="3">MELC-2E11</strain>
        <tissue evidence="3">Siphon/mantle</tissue>
    </source>
</reference>
<feature type="compositionally biased region" description="Polar residues" evidence="1">
    <location>
        <begin position="1955"/>
        <end position="1978"/>
    </location>
</feature>
<feature type="region of interest" description="Disordered" evidence="1">
    <location>
        <begin position="2171"/>
        <end position="2219"/>
    </location>
</feature>
<feature type="compositionally biased region" description="Polar residues" evidence="1">
    <location>
        <begin position="1011"/>
        <end position="1029"/>
    </location>
</feature>
<evidence type="ECO:0000259" key="2">
    <source>
        <dbReference type="SMART" id="SM00355"/>
    </source>
</evidence>
<feature type="compositionally biased region" description="Basic and acidic residues" evidence="1">
    <location>
        <begin position="426"/>
        <end position="442"/>
    </location>
</feature>
<feature type="compositionally biased region" description="Low complexity" evidence="1">
    <location>
        <begin position="2369"/>
        <end position="2390"/>
    </location>
</feature>
<evidence type="ECO:0000313" key="4">
    <source>
        <dbReference type="Proteomes" id="UP001164746"/>
    </source>
</evidence>
<dbReference type="Proteomes" id="UP001164746">
    <property type="component" value="Chromosome 4"/>
</dbReference>
<name>A0ABY7E2I4_MYAAR</name>
<dbReference type="EMBL" id="CP111015">
    <property type="protein sequence ID" value="WAR01376.1"/>
    <property type="molecule type" value="Genomic_DNA"/>
</dbReference>
<feature type="domain" description="C2H2-type" evidence="2">
    <location>
        <begin position="2118"/>
        <end position="2142"/>
    </location>
</feature>
<feature type="compositionally biased region" description="Basic and acidic residues" evidence="1">
    <location>
        <begin position="845"/>
        <end position="855"/>
    </location>
</feature>
<feature type="region of interest" description="Disordered" evidence="1">
    <location>
        <begin position="1776"/>
        <end position="1822"/>
    </location>
</feature>
<feature type="compositionally biased region" description="Polar residues" evidence="1">
    <location>
        <begin position="1710"/>
        <end position="1726"/>
    </location>
</feature>
<feature type="compositionally biased region" description="Polar residues" evidence="1">
    <location>
        <begin position="2420"/>
        <end position="2437"/>
    </location>
</feature>
<dbReference type="InterPro" id="IPR017956">
    <property type="entry name" value="AT_hook_DNA-bd_motif"/>
</dbReference>
<feature type="region of interest" description="Disordered" evidence="1">
    <location>
        <begin position="1011"/>
        <end position="1042"/>
    </location>
</feature>
<organism evidence="3 4">
    <name type="scientific">Mya arenaria</name>
    <name type="common">Soft-shell clam</name>
    <dbReference type="NCBI Taxonomy" id="6604"/>
    <lineage>
        <taxon>Eukaryota</taxon>
        <taxon>Metazoa</taxon>
        <taxon>Spiralia</taxon>
        <taxon>Lophotrochozoa</taxon>
        <taxon>Mollusca</taxon>
        <taxon>Bivalvia</taxon>
        <taxon>Autobranchia</taxon>
        <taxon>Heteroconchia</taxon>
        <taxon>Euheterodonta</taxon>
        <taxon>Imparidentia</taxon>
        <taxon>Neoheterodontei</taxon>
        <taxon>Myida</taxon>
        <taxon>Myoidea</taxon>
        <taxon>Myidae</taxon>
        <taxon>Mya</taxon>
    </lineage>
</organism>
<feature type="domain" description="C2H2-type" evidence="2">
    <location>
        <begin position="1738"/>
        <end position="1762"/>
    </location>
</feature>
<feature type="compositionally biased region" description="Basic and acidic residues" evidence="1">
    <location>
        <begin position="1313"/>
        <end position="1355"/>
    </location>
</feature>
<feature type="compositionally biased region" description="Polar residues" evidence="1">
    <location>
        <begin position="2529"/>
        <end position="2544"/>
    </location>
</feature>
<feature type="domain" description="C2H2-type" evidence="2">
    <location>
        <begin position="1992"/>
        <end position="2015"/>
    </location>
</feature>
<feature type="compositionally biased region" description="Basic and acidic residues" evidence="1">
    <location>
        <begin position="1594"/>
        <end position="1617"/>
    </location>
</feature>
<feature type="region of interest" description="Disordered" evidence="1">
    <location>
        <begin position="1499"/>
        <end position="1734"/>
    </location>
</feature>
<feature type="region of interest" description="Disordered" evidence="1">
    <location>
        <begin position="1"/>
        <end position="118"/>
    </location>
</feature>
<feature type="compositionally biased region" description="Pro residues" evidence="1">
    <location>
        <begin position="2439"/>
        <end position="2449"/>
    </location>
</feature>
<feature type="compositionally biased region" description="Pro residues" evidence="1">
    <location>
        <begin position="2563"/>
        <end position="2573"/>
    </location>
</feature>
<proteinExistence type="predicted"/>
<feature type="region of interest" description="Disordered" evidence="1">
    <location>
        <begin position="2411"/>
        <end position="2449"/>
    </location>
</feature>
<feature type="domain" description="C2H2-type" evidence="2">
    <location>
        <begin position="2022"/>
        <end position="2046"/>
    </location>
</feature>
<feature type="region of interest" description="Disordered" evidence="1">
    <location>
        <begin position="966"/>
        <end position="991"/>
    </location>
</feature>
<protein>
    <recommendedName>
        <fullName evidence="2">C2H2-type domain-containing protein</fullName>
    </recommendedName>
</protein>
<feature type="region of interest" description="Disordered" evidence="1">
    <location>
        <begin position="2366"/>
        <end position="2398"/>
    </location>
</feature>
<dbReference type="SMART" id="SM00355">
    <property type="entry name" value="ZnF_C2H2"/>
    <property type="match status" value="6"/>
</dbReference>
<keyword evidence="4" id="KW-1185">Reference proteome</keyword>
<feature type="region of interest" description="Disordered" evidence="1">
    <location>
        <begin position="1168"/>
        <end position="1198"/>
    </location>
</feature>
<feature type="region of interest" description="Disordered" evidence="1">
    <location>
        <begin position="771"/>
        <end position="855"/>
    </location>
</feature>
<feature type="region of interest" description="Disordered" evidence="1">
    <location>
        <begin position="1259"/>
        <end position="1283"/>
    </location>
</feature>
<feature type="compositionally biased region" description="Basic and acidic residues" evidence="1">
    <location>
        <begin position="395"/>
        <end position="409"/>
    </location>
</feature>
<accession>A0ABY7E2I4</accession>
<feature type="compositionally biased region" description="Pro residues" evidence="1">
    <location>
        <begin position="2201"/>
        <end position="2216"/>
    </location>
</feature>
<evidence type="ECO:0000256" key="1">
    <source>
        <dbReference type="SAM" id="MobiDB-lite"/>
    </source>
</evidence>
<feature type="compositionally biased region" description="Polar residues" evidence="1">
    <location>
        <begin position="1509"/>
        <end position="1522"/>
    </location>
</feature>
<feature type="compositionally biased region" description="Basic and acidic residues" evidence="1">
    <location>
        <begin position="1169"/>
        <end position="1185"/>
    </location>
</feature>